<keyword evidence="1" id="KW-1133">Transmembrane helix</keyword>
<dbReference type="Pfam" id="PF18153">
    <property type="entry name" value="Cap15_CD_rec"/>
    <property type="match status" value="1"/>
</dbReference>
<protein>
    <recommendedName>
        <fullName evidence="2">CD-NTase-associated protein 15 domain-containing protein</fullName>
    </recommendedName>
</protein>
<keyword evidence="1" id="KW-0472">Membrane</keyword>
<organism evidence="3 4">
    <name type="scientific">Streptomyces broussonetiae</name>
    <dbReference type="NCBI Taxonomy" id="2686304"/>
    <lineage>
        <taxon>Bacteria</taxon>
        <taxon>Bacillati</taxon>
        <taxon>Actinomycetota</taxon>
        <taxon>Actinomycetes</taxon>
        <taxon>Kitasatosporales</taxon>
        <taxon>Streptomycetaceae</taxon>
        <taxon>Streptomyces</taxon>
    </lineage>
</organism>
<feature type="domain" description="CD-NTase-associated protein 15" evidence="2">
    <location>
        <begin position="71"/>
        <end position="186"/>
    </location>
</feature>
<evidence type="ECO:0000256" key="1">
    <source>
        <dbReference type="SAM" id="Phobius"/>
    </source>
</evidence>
<keyword evidence="4" id="KW-1185">Reference proteome</keyword>
<dbReference type="InterPro" id="IPR041208">
    <property type="entry name" value="Cap15"/>
</dbReference>
<proteinExistence type="predicted"/>
<name>A0ABV5EJU9_9ACTN</name>
<feature type="transmembrane region" description="Helical" evidence="1">
    <location>
        <begin position="5"/>
        <end position="24"/>
    </location>
</feature>
<comment type="caution">
    <text evidence="3">The sequence shown here is derived from an EMBL/GenBank/DDBJ whole genome shotgun (WGS) entry which is preliminary data.</text>
</comment>
<accession>A0ABV5EJU9</accession>
<feature type="transmembrane region" description="Helical" evidence="1">
    <location>
        <begin position="36"/>
        <end position="56"/>
    </location>
</feature>
<evidence type="ECO:0000259" key="2">
    <source>
        <dbReference type="Pfam" id="PF18153"/>
    </source>
</evidence>
<keyword evidence="1" id="KW-0812">Transmembrane</keyword>
<evidence type="ECO:0000313" key="3">
    <source>
        <dbReference type="EMBL" id="MFB8777131.1"/>
    </source>
</evidence>
<dbReference type="EMBL" id="JAYMRP010000040">
    <property type="protein sequence ID" value="MFB8777131.1"/>
    <property type="molecule type" value="Genomic_DNA"/>
</dbReference>
<sequence length="209" mass="23391">MKRTIIIRVVVAVVVVVFVIGTWAQDGRPDLAALKFFSVAVLASTLVFNLWDFWLWRLPLIQRVPGVPRSIRGTWKGTLTSLWVDPATGNNPPPKTVYLVAQQTASLVTVKLLTDESKSTSALASVSEVDGSFLLTYLYLNRPDMRVEHRSRIHHGSTVFDVSGNPARRLKGRYWTDRDSKGELDFEERDKKNLADDFAEAAGLFGETT</sequence>
<reference evidence="3 4" key="1">
    <citation type="submission" date="2024-01" db="EMBL/GenBank/DDBJ databases">
        <title>Genome mining of biosynthetic gene clusters to explore secondary metabolites of Streptomyces sp.</title>
        <authorList>
            <person name="Baig A."/>
            <person name="Ajitkumar Shintre N."/>
            <person name="Kumar H."/>
            <person name="Anbarasu A."/>
            <person name="Ramaiah S."/>
        </authorList>
    </citation>
    <scope>NUCLEOTIDE SEQUENCE [LARGE SCALE GENOMIC DNA]</scope>
    <source>
        <strain evidence="3 4">A57</strain>
    </source>
</reference>
<evidence type="ECO:0000313" key="4">
    <source>
        <dbReference type="Proteomes" id="UP001585080"/>
    </source>
</evidence>
<dbReference type="Proteomes" id="UP001585080">
    <property type="component" value="Unassembled WGS sequence"/>
</dbReference>
<dbReference type="RefSeq" id="WP_376735623.1">
    <property type="nucleotide sequence ID" value="NZ_JAYMRP010000040.1"/>
</dbReference>
<gene>
    <name evidence="3" type="ORF">VSS16_31170</name>
</gene>